<reference evidence="6 7" key="1">
    <citation type="journal article" date="2019" name="Microorganisms">
        <title>Genome Insights into the Novel Species Microvirga brassicacearum, a Rapeseed Endophyte with Biotechnological Potential.</title>
        <authorList>
            <person name="Jimenez-Gomez A."/>
            <person name="Saati-Santamaria Z."/>
            <person name="Igual J.M."/>
            <person name="Rivas R."/>
            <person name="Mateos P.F."/>
            <person name="Garcia-Fraile P."/>
        </authorList>
    </citation>
    <scope>NUCLEOTIDE SEQUENCE [LARGE SCALE GENOMIC DNA]</scope>
    <source>
        <strain evidence="6 7">CDVBN77</strain>
    </source>
</reference>
<dbReference type="InterPro" id="IPR051455">
    <property type="entry name" value="Bact_solute-bind_prot3"/>
</dbReference>
<dbReference type="Proteomes" id="UP000325684">
    <property type="component" value="Unassembled WGS sequence"/>
</dbReference>
<accession>A0A5N3PB98</accession>
<feature type="domain" description="Solute-binding protein family 3/N-terminal" evidence="5">
    <location>
        <begin position="40"/>
        <end position="269"/>
    </location>
</feature>
<evidence type="ECO:0000259" key="5">
    <source>
        <dbReference type="SMART" id="SM00062"/>
    </source>
</evidence>
<sequence>MLFRANHRLCSALIGVSAMLGVSAGDADAQTLKTVKDRGTLVCGVSQGLTGFSALDDKGAWIGFDVDYCRAIAAAIFNDPSKVQFVPLSAADRFPALKAGKIDVLSRNSTWAMGRELEFDVVFAGVTYYDGQGFLVPKAQNVTSALELDGAKICVQAGTTSEANVADFFAANGMKLEAVVVSSPAEALNAYQEGRCTGISSDVSQLHAERLKLTKPGDSLVLPDIISKEPLGPVVRQDDMQWFGIVKWVNFAMLNAEELGVSSKTIDEALRSEKPDVKRLVGSDGDFGTDLGLTADWAAKIVRAVGNYGEVYDRNVGASSKLDIPRGVNQMWNMGGIQYAPPIR</sequence>
<keyword evidence="7" id="KW-1185">Reference proteome</keyword>
<feature type="signal peptide" evidence="4">
    <location>
        <begin position="1"/>
        <end position="29"/>
    </location>
</feature>
<dbReference type="EMBL" id="VCMV01000014">
    <property type="protein sequence ID" value="KAB0266971.1"/>
    <property type="molecule type" value="Genomic_DNA"/>
</dbReference>
<evidence type="ECO:0000256" key="3">
    <source>
        <dbReference type="ARBA" id="ARBA00022729"/>
    </source>
</evidence>
<evidence type="ECO:0000313" key="6">
    <source>
        <dbReference type="EMBL" id="KAB0266971.1"/>
    </source>
</evidence>
<organism evidence="6 7">
    <name type="scientific">Microvirga brassicacearum</name>
    <dbReference type="NCBI Taxonomy" id="2580413"/>
    <lineage>
        <taxon>Bacteria</taxon>
        <taxon>Pseudomonadati</taxon>
        <taxon>Pseudomonadota</taxon>
        <taxon>Alphaproteobacteria</taxon>
        <taxon>Hyphomicrobiales</taxon>
        <taxon>Methylobacteriaceae</taxon>
        <taxon>Microvirga</taxon>
    </lineage>
</organism>
<proteinExistence type="inferred from homology"/>
<feature type="chain" id="PRO_5024434646" evidence="4">
    <location>
        <begin position="30"/>
        <end position="344"/>
    </location>
</feature>
<dbReference type="CDD" id="cd13692">
    <property type="entry name" value="PBP2_BztA"/>
    <property type="match status" value="1"/>
</dbReference>
<comment type="similarity">
    <text evidence="1">Belongs to the bacterial solute-binding protein 3 family.</text>
</comment>
<evidence type="ECO:0000256" key="2">
    <source>
        <dbReference type="ARBA" id="ARBA00022448"/>
    </source>
</evidence>
<dbReference type="PANTHER" id="PTHR30085:SF7">
    <property type="entry name" value="AMINO-ACID ABC TRANSPORTER-BINDING PROTEIN YHDW-RELATED"/>
    <property type="match status" value="1"/>
</dbReference>
<evidence type="ECO:0000256" key="4">
    <source>
        <dbReference type="SAM" id="SignalP"/>
    </source>
</evidence>
<dbReference type="Gene3D" id="3.40.190.10">
    <property type="entry name" value="Periplasmic binding protein-like II"/>
    <property type="match status" value="2"/>
</dbReference>
<dbReference type="InterPro" id="IPR001638">
    <property type="entry name" value="Solute-binding_3/MltF_N"/>
</dbReference>
<dbReference type="RefSeq" id="WP_150944317.1">
    <property type="nucleotide sequence ID" value="NZ_VCMV01000014.1"/>
</dbReference>
<dbReference type="Pfam" id="PF00497">
    <property type="entry name" value="SBP_bac_3"/>
    <property type="match status" value="1"/>
</dbReference>
<dbReference type="SMART" id="SM00062">
    <property type="entry name" value="PBPb"/>
    <property type="match status" value="1"/>
</dbReference>
<evidence type="ECO:0000313" key="7">
    <source>
        <dbReference type="Proteomes" id="UP000325684"/>
    </source>
</evidence>
<evidence type="ECO:0000256" key="1">
    <source>
        <dbReference type="ARBA" id="ARBA00010333"/>
    </source>
</evidence>
<gene>
    <name evidence="6" type="ORF">FEZ63_11070</name>
</gene>
<dbReference type="AlphaFoldDB" id="A0A5N3PB98"/>
<dbReference type="GO" id="GO:0006865">
    <property type="term" value="P:amino acid transport"/>
    <property type="evidence" value="ECO:0007669"/>
    <property type="project" value="TreeGrafter"/>
</dbReference>
<comment type="caution">
    <text evidence="6">The sequence shown here is derived from an EMBL/GenBank/DDBJ whole genome shotgun (WGS) entry which is preliminary data.</text>
</comment>
<dbReference type="SUPFAM" id="SSF53850">
    <property type="entry name" value="Periplasmic binding protein-like II"/>
    <property type="match status" value="1"/>
</dbReference>
<keyword evidence="2" id="KW-0813">Transport</keyword>
<dbReference type="OrthoDB" id="9777941at2"/>
<protein>
    <submittedName>
        <fullName evidence="6">Amino acid ABC transporter substrate-binding protein</fullName>
    </submittedName>
</protein>
<name>A0A5N3PB98_9HYPH</name>
<keyword evidence="3 4" id="KW-0732">Signal</keyword>
<dbReference type="PANTHER" id="PTHR30085">
    <property type="entry name" value="AMINO ACID ABC TRANSPORTER PERMEASE"/>
    <property type="match status" value="1"/>
</dbReference>